<dbReference type="InterPro" id="IPR001841">
    <property type="entry name" value="Znf_RING"/>
</dbReference>
<dbReference type="EMBL" id="LGRX02000097">
    <property type="protein sequence ID" value="KAK3289564.1"/>
    <property type="molecule type" value="Genomic_DNA"/>
</dbReference>
<keyword evidence="5" id="KW-1185">Reference proteome</keyword>
<feature type="domain" description="RING-type" evidence="3">
    <location>
        <begin position="413"/>
        <end position="450"/>
    </location>
</feature>
<dbReference type="Pfam" id="PF13920">
    <property type="entry name" value="zf-C3HC4_3"/>
    <property type="match status" value="1"/>
</dbReference>
<keyword evidence="1" id="KW-0863">Zinc-finger</keyword>
<dbReference type="SUPFAM" id="SSF57850">
    <property type="entry name" value="RING/U-box"/>
    <property type="match status" value="1"/>
</dbReference>
<keyword evidence="1" id="KW-0862">Zinc</keyword>
<proteinExistence type="predicted"/>
<feature type="region of interest" description="Disordered" evidence="2">
    <location>
        <begin position="372"/>
        <end position="403"/>
    </location>
</feature>
<dbReference type="AlphaFoldDB" id="A0AAE0LLZ6"/>
<organism evidence="4 5">
    <name type="scientific">Cymbomonas tetramitiformis</name>
    <dbReference type="NCBI Taxonomy" id="36881"/>
    <lineage>
        <taxon>Eukaryota</taxon>
        <taxon>Viridiplantae</taxon>
        <taxon>Chlorophyta</taxon>
        <taxon>Pyramimonadophyceae</taxon>
        <taxon>Pyramimonadales</taxon>
        <taxon>Pyramimonadaceae</taxon>
        <taxon>Cymbomonas</taxon>
    </lineage>
</organism>
<evidence type="ECO:0000313" key="4">
    <source>
        <dbReference type="EMBL" id="KAK3289564.1"/>
    </source>
</evidence>
<reference evidence="4 5" key="1">
    <citation type="journal article" date="2015" name="Genome Biol. Evol.">
        <title>Comparative Genomics of a Bacterivorous Green Alga Reveals Evolutionary Causalities and Consequences of Phago-Mixotrophic Mode of Nutrition.</title>
        <authorList>
            <person name="Burns J.A."/>
            <person name="Paasch A."/>
            <person name="Narechania A."/>
            <person name="Kim E."/>
        </authorList>
    </citation>
    <scope>NUCLEOTIDE SEQUENCE [LARGE SCALE GENOMIC DNA]</scope>
    <source>
        <strain evidence="4 5">PLY_AMNH</strain>
    </source>
</reference>
<evidence type="ECO:0000259" key="3">
    <source>
        <dbReference type="PROSITE" id="PS50089"/>
    </source>
</evidence>
<accession>A0AAE0LLZ6</accession>
<feature type="compositionally biased region" description="Polar residues" evidence="2">
    <location>
        <begin position="394"/>
        <end position="403"/>
    </location>
</feature>
<protein>
    <recommendedName>
        <fullName evidence="3">RING-type domain-containing protein</fullName>
    </recommendedName>
</protein>
<dbReference type="GO" id="GO:0008270">
    <property type="term" value="F:zinc ion binding"/>
    <property type="evidence" value="ECO:0007669"/>
    <property type="project" value="UniProtKB-KW"/>
</dbReference>
<dbReference type="Gene3D" id="3.30.40.10">
    <property type="entry name" value="Zinc/RING finger domain, C3HC4 (zinc finger)"/>
    <property type="match status" value="1"/>
</dbReference>
<dbReference type="PROSITE" id="PS50089">
    <property type="entry name" value="ZF_RING_2"/>
    <property type="match status" value="1"/>
</dbReference>
<dbReference type="InterPro" id="IPR013083">
    <property type="entry name" value="Znf_RING/FYVE/PHD"/>
</dbReference>
<comment type="caution">
    <text evidence="4">The sequence shown here is derived from an EMBL/GenBank/DDBJ whole genome shotgun (WGS) entry which is preliminary data.</text>
</comment>
<evidence type="ECO:0000256" key="1">
    <source>
        <dbReference type="PROSITE-ProRule" id="PRU00175"/>
    </source>
</evidence>
<keyword evidence="1" id="KW-0479">Metal-binding</keyword>
<dbReference type="PANTHER" id="PTHR22696">
    <property type="entry name" value="E3 UBIQUITIN-PROTEIN LIGASE RNF26"/>
    <property type="match status" value="1"/>
</dbReference>
<gene>
    <name evidence="4" type="ORF">CYMTET_3001</name>
</gene>
<dbReference type="Proteomes" id="UP001190700">
    <property type="component" value="Unassembled WGS sequence"/>
</dbReference>
<evidence type="ECO:0000313" key="5">
    <source>
        <dbReference type="Proteomes" id="UP001190700"/>
    </source>
</evidence>
<sequence>MNDKGSSVISYPGGEFSWHELIHGEKDNVESSKGTVVLTKLDLAVPGMRTDSSIKMQRLASDDMVAYNINIPVDKERRNMLRCTLTVIRGLADVYHGCGVEFLQKPFLESAHGKHVDKFCMNVVYFSFLFEAVSSVMSMIDIIRSNDIDMVGAMRWLDFPEKASVDSKGRNFLHNAALSHPEKNMVDMVRVVMTLSVPEGYADISKEVNKKYVKWIDTVTNEGETPLSLTILYAHESTFHEFMDTEPSLRCILKDEILAERYTNVDYAQYSHFEQFRDERELKKSAAKIQLTLKNKIVEMQHKRDALLDELLEDPIVPCVSSSESKKRRSNKKKDKVKKATKELRSELCDPVSDTPSLKHRVPLKKDLGSCSTSTAAVTSSPQGGGELEKKCTTRSNASSASSPLREKDERICVLCIDETPSVAIIPCGHMCLCTECAKTARVKTCPLCRATAKGTLKVYGASI</sequence>
<evidence type="ECO:0000256" key="2">
    <source>
        <dbReference type="SAM" id="MobiDB-lite"/>
    </source>
</evidence>
<feature type="compositionally biased region" description="Low complexity" evidence="2">
    <location>
        <begin position="372"/>
        <end position="381"/>
    </location>
</feature>
<name>A0AAE0LLZ6_9CHLO</name>